<dbReference type="Proteomes" id="UP000198951">
    <property type="component" value="Unassembled WGS sequence"/>
</dbReference>
<evidence type="ECO:0000313" key="3">
    <source>
        <dbReference type="Proteomes" id="UP000198951"/>
    </source>
</evidence>
<reference evidence="3" key="1">
    <citation type="submission" date="2016-10" db="EMBL/GenBank/DDBJ databases">
        <authorList>
            <person name="Varghese N."/>
            <person name="Submissions S."/>
        </authorList>
    </citation>
    <scope>NUCLEOTIDE SEQUENCE [LARGE SCALE GENOMIC DNA]</scope>
    <source>
        <strain evidence="3">DSM 22376</strain>
    </source>
</reference>
<dbReference type="AlphaFoldDB" id="A0A1H4FLB4"/>
<proteinExistence type="predicted"/>
<organism evidence="2 3">
    <name type="scientific">Flavobacterium gillisiae</name>
    <dbReference type="NCBI Taxonomy" id="150146"/>
    <lineage>
        <taxon>Bacteria</taxon>
        <taxon>Pseudomonadati</taxon>
        <taxon>Bacteroidota</taxon>
        <taxon>Flavobacteriia</taxon>
        <taxon>Flavobacteriales</taxon>
        <taxon>Flavobacteriaceae</taxon>
        <taxon>Flavobacterium</taxon>
    </lineage>
</organism>
<accession>A0A1H4FLB4</accession>
<keyword evidence="1" id="KW-0472">Membrane</keyword>
<protein>
    <submittedName>
        <fullName evidence="2">Uncharacterized protein</fullName>
    </submittedName>
</protein>
<keyword evidence="3" id="KW-1185">Reference proteome</keyword>
<gene>
    <name evidence="2" type="ORF">SAMN05443667_1147</name>
</gene>
<evidence type="ECO:0000313" key="2">
    <source>
        <dbReference type="EMBL" id="SEA98149.1"/>
    </source>
</evidence>
<sequence>MIVAILVAFFEQVSAEKNVYITVIAIAVFMFGMMQLSAKTPSKNQDNQDKEEKDV</sequence>
<keyword evidence="1" id="KW-0812">Transmembrane</keyword>
<evidence type="ECO:0000256" key="1">
    <source>
        <dbReference type="SAM" id="Phobius"/>
    </source>
</evidence>
<feature type="transmembrane region" description="Helical" evidence="1">
    <location>
        <begin position="19"/>
        <end position="38"/>
    </location>
</feature>
<name>A0A1H4FLB4_9FLAO</name>
<keyword evidence="1" id="KW-1133">Transmembrane helix</keyword>
<dbReference type="EMBL" id="FNRD01000014">
    <property type="protein sequence ID" value="SEA98149.1"/>
    <property type="molecule type" value="Genomic_DNA"/>
</dbReference>